<dbReference type="PROSITE" id="PS50862">
    <property type="entry name" value="AA_TRNA_LIGASE_II"/>
    <property type="match status" value="1"/>
</dbReference>
<dbReference type="EMBL" id="FN649759">
    <property type="protein sequence ID" value="CBN75475.1"/>
    <property type="molecule type" value="Genomic_DNA"/>
</dbReference>
<dbReference type="PANTHER" id="PTHR10745">
    <property type="entry name" value="GLYCYL-TRNA SYNTHETASE/DNA POLYMERASE SUBUNIT GAMMA-2"/>
    <property type="match status" value="1"/>
</dbReference>
<dbReference type="InterPro" id="IPR045864">
    <property type="entry name" value="aa-tRNA-synth_II/BPL/LPL"/>
</dbReference>
<proteinExistence type="predicted"/>
<keyword evidence="6" id="KW-1185">Reference proteome</keyword>
<dbReference type="Proteomes" id="UP000002630">
    <property type="component" value="Linkage Group LG34"/>
</dbReference>
<dbReference type="InParanoid" id="D8LCT3"/>
<keyword evidence="5" id="KW-0436">Ligase</keyword>
<dbReference type="GO" id="GO:0005739">
    <property type="term" value="C:mitochondrion"/>
    <property type="evidence" value="ECO:0007669"/>
    <property type="project" value="TreeGrafter"/>
</dbReference>
<name>D8LCT3_ECTSI</name>
<dbReference type="EMBL" id="FN647801">
    <property type="protein sequence ID" value="CBN75475.1"/>
    <property type="molecule type" value="Genomic_DNA"/>
</dbReference>
<dbReference type="InterPro" id="IPR027031">
    <property type="entry name" value="Gly-tRNA_synthase/POLG2"/>
</dbReference>
<evidence type="ECO:0000256" key="1">
    <source>
        <dbReference type="ARBA" id="ARBA00012829"/>
    </source>
</evidence>
<accession>D8LCT3</accession>
<dbReference type="NCBIfam" id="TIGR00389">
    <property type="entry name" value="glyS_dimeric"/>
    <property type="match status" value="1"/>
</dbReference>
<evidence type="ECO:0000313" key="6">
    <source>
        <dbReference type="Proteomes" id="UP000002630"/>
    </source>
</evidence>
<dbReference type="Gene3D" id="3.30.930.10">
    <property type="entry name" value="Bira Bifunctional Protein, Domain 2"/>
    <property type="match status" value="1"/>
</dbReference>
<dbReference type="InterPro" id="IPR006195">
    <property type="entry name" value="aa-tRNA-synth_II"/>
</dbReference>
<dbReference type="GO" id="GO:0006426">
    <property type="term" value="P:glycyl-tRNA aminoacylation"/>
    <property type="evidence" value="ECO:0007669"/>
    <property type="project" value="InterPro"/>
</dbReference>
<gene>
    <name evidence="5" type="primary">GLYRS</name>
    <name evidence="5" type="ORF">Esi_0111_0001</name>
</gene>
<dbReference type="GO" id="GO:0004820">
    <property type="term" value="F:glycine-tRNA ligase activity"/>
    <property type="evidence" value="ECO:0007669"/>
    <property type="project" value="UniProtKB-EC"/>
</dbReference>
<dbReference type="GO" id="GO:0006264">
    <property type="term" value="P:mitochondrial DNA replication"/>
    <property type="evidence" value="ECO:0007669"/>
    <property type="project" value="TreeGrafter"/>
</dbReference>
<evidence type="ECO:0000256" key="3">
    <source>
        <dbReference type="SAM" id="SignalP"/>
    </source>
</evidence>
<evidence type="ECO:0000256" key="2">
    <source>
        <dbReference type="SAM" id="MobiDB-lite"/>
    </source>
</evidence>
<dbReference type="OrthoDB" id="57698at2759"/>
<dbReference type="GO" id="GO:0005524">
    <property type="term" value="F:ATP binding"/>
    <property type="evidence" value="ECO:0007669"/>
    <property type="project" value="InterPro"/>
</dbReference>
<dbReference type="SUPFAM" id="SSF55681">
    <property type="entry name" value="Class II aaRS and biotin synthetases"/>
    <property type="match status" value="1"/>
</dbReference>
<organism evidence="5 6">
    <name type="scientific">Ectocarpus siliculosus</name>
    <name type="common">Brown alga</name>
    <name type="synonym">Conferva siliculosa</name>
    <dbReference type="NCBI Taxonomy" id="2880"/>
    <lineage>
        <taxon>Eukaryota</taxon>
        <taxon>Sar</taxon>
        <taxon>Stramenopiles</taxon>
        <taxon>Ochrophyta</taxon>
        <taxon>PX clade</taxon>
        <taxon>Phaeophyceae</taxon>
        <taxon>Ectocarpales</taxon>
        <taxon>Ectocarpaceae</taxon>
        <taxon>Ectocarpus</taxon>
    </lineage>
</organism>
<sequence>MSSGRRLPAAALSTLFFAMHTGAFRLGVSTSSAGRATLARSNPLARTGSGSSASQQFRRTHRTAQRVAATTSTRRSMVASSAAGADTAGKGGAVDEEEGGDAAGGGAGGEPGCSMDELVGLCKRRGFVFPSSEIYNGFAGFFDYGPLGVELKKNIKDAWWRDVVQARDDIVGVDSSIISNPKVWEASGHVAGFSDPMVDCKESKLRYRADQLFYGKVELEDGEVIGYVSVLESGTMQEEADTAANKIKRKAAKQGTLKAVSLQDLSRISAEELELVPSPATGTPGALTPPREFNLMFQTNVGAMADASSVAYMRPETAQGIFTNFKNVQQSARAKVGKAFRNEITPRNFIFRSREFEQMEVEYFVEEGDAWKQHHQDWLDFSWNWLKDIGLREDLMGNVGSVCCCLLLACCCC</sequence>
<dbReference type="EC" id="6.1.1.14" evidence="1"/>
<feature type="compositionally biased region" description="Polar residues" evidence="2">
    <location>
        <begin position="48"/>
        <end position="57"/>
    </location>
</feature>
<dbReference type="PRINTS" id="PR01043">
    <property type="entry name" value="TRNASYNTHGLY"/>
</dbReference>
<evidence type="ECO:0000313" key="5">
    <source>
        <dbReference type="EMBL" id="CBN75475.1"/>
    </source>
</evidence>
<protein>
    <recommendedName>
        <fullName evidence="1">glycine--tRNA ligase</fullName>
        <ecNumber evidence="1">6.1.1.14</ecNumber>
    </recommendedName>
</protein>
<feature type="domain" description="Aminoacyl-transfer RNA synthetases class-II family profile" evidence="4">
    <location>
        <begin position="334"/>
        <end position="393"/>
    </location>
</feature>
<dbReference type="InterPro" id="IPR002315">
    <property type="entry name" value="tRNA-synt_gly"/>
</dbReference>
<feature type="chain" id="PRO_5003117051" description="glycine--tRNA ligase" evidence="3">
    <location>
        <begin position="24"/>
        <end position="413"/>
    </location>
</feature>
<feature type="region of interest" description="Disordered" evidence="2">
    <location>
        <begin position="40"/>
        <end position="109"/>
    </location>
</feature>
<dbReference type="PANTHER" id="PTHR10745:SF8">
    <property type="entry name" value="DNA POLYMERASE SUBUNIT GAMMA-2, MITOCHONDRIAL"/>
    <property type="match status" value="1"/>
</dbReference>
<dbReference type="AlphaFoldDB" id="D8LCT3"/>
<dbReference type="STRING" id="2880.D8LCT3"/>
<evidence type="ECO:0000259" key="4">
    <source>
        <dbReference type="PROSITE" id="PS50862"/>
    </source>
</evidence>
<feature type="signal peptide" evidence="3">
    <location>
        <begin position="1"/>
        <end position="23"/>
    </location>
</feature>
<feature type="compositionally biased region" description="Low complexity" evidence="2">
    <location>
        <begin position="79"/>
        <end position="88"/>
    </location>
</feature>
<keyword evidence="3" id="KW-0732">Signal</keyword>
<dbReference type="eggNOG" id="KOG2298">
    <property type="taxonomic scope" value="Eukaryota"/>
</dbReference>
<reference evidence="5 6" key="1">
    <citation type="journal article" date="2010" name="Nature">
        <title>The Ectocarpus genome and the independent evolution of multicellularity in brown algae.</title>
        <authorList>
            <person name="Cock J.M."/>
            <person name="Sterck L."/>
            <person name="Rouze P."/>
            <person name="Scornet D."/>
            <person name="Allen A.E."/>
            <person name="Amoutzias G."/>
            <person name="Anthouard V."/>
            <person name="Artiguenave F."/>
            <person name="Aury J.M."/>
            <person name="Badger J.H."/>
            <person name="Beszteri B."/>
            <person name="Billiau K."/>
            <person name="Bonnet E."/>
            <person name="Bothwell J.H."/>
            <person name="Bowler C."/>
            <person name="Boyen C."/>
            <person name="Brownlee C."/>
            <person name="Carrano C.J."/>
            <person name="Charrier B."/>
            <person name="Cho G.Y."/>
            <person name="Coelho S.M."/>
            <person name="Collen J."/>
            <person name="Corre E."/>
            <person name="Da Silva C."/>
            <person name="Delage L."/>
            <person name="Delaroque N."/>
            <person name="Dittami S.M."/>
            <person name="Doulbeau S."/>
            <person name="Elias M."/>
            <person name="Farnham G."/>
            <person name="Gachon C.M."/>
            <person name="Gschloessl B."/>
            <person name="Heesch S."/>
            <person name="Jabbari K."/>
            <person name="Jubin C."/>
            <person name="Kawai H."/>
            <person name="Kimura K."/>
            <person name="Kloareg B."/>
            <person name="Kupper F.C."/>
            <person name="Lang D."/>
            <person name="Le Bail A."/>
            <person name="Leblanc C."/>
            <person name="Lerouge P."/>
            <person name="Lohr M."/>
            <person name="Lopez P.J."/>
            <person name="Martens C."/>
            <person name="Maumus F."/>
            <person name="Michel G."/>
            <person name="Miranda-Saavedra D."/>
            <person name="Morales J."/>
            <person name="Moreau H."/>
            <person name="Motomura T."/>
            <person name="Nagasato C."/>
            <person name="Napoli C.A."/>
            <person name="Nelson D.R."/>
            <person name="Nyvall-Collen P."/>
            <person name="Peters A.F."/>
            <person name="Pommier C."/>
            <person name="Potin P."/>
            <person name="Poulain J."/>
            <person name="Quesneville H."/>
            <person name="Read B."/>
            <person name="Rensing S.A."/>
            <person name="Ritter A."/>
            <person name="Rousvoal S."/>
            <person name="Samanta M."/>
            <person name="Samson G."/>
            <person name="Schroeder D.C."/>
            <person name="Segurens B."/>
            <person name="Strittmatter M."/>
            <person name="Tonon T."/>
            <person name="Tregear J.W."/>
            <person name="Valentin K."/>
            <person name="von Dassow P."/>
            <person name="Yamagishi T."/>
            <person name="Van de Peer Y."/>
            <person name="Wincker P."/>
        </authorList>
    </citation>
    <scope>NUCLEOTIDE SEQUENCE [LARGE SCALE GENOMIC DNA]</scope>
    <source>
        <strain evidence="6">Ec32 / CCAP1310/4</strain>
    </source>
</reference>